<dbReference type="Proteomes" id="UP000321362">
    <property type="component" value="Chromosome"/>
</dbReference>
<dbReference type="OrthoDB" id="794716at2"/>
<dbReference type="RefSeq" id="WP_147058587.1">
    <property type="nucleotide sequence ID" value="NZ_CP042437.1"/>
</dbReference>
<feature type="signal peptide" evidence="1">
    <location>
        <begin position="1"/>
        <end position="23"/>
    </location>
</feature>
<dbReference type="AlphaFoldDB" id="A0A5B8W8B0"/>
<evidence type="ECO:0000313" key="2">
    <source>
        <dbReference type="EMBL" id="QEC79215.1"/>
    </source>
</evidence>
<reference evidence="2 3" key="1">
    <citation type="journal article" date="2013" name="J. Microbiol.">
        <title>Mucilaginibacter ginsenosidivorax sp. nov., with ginsenoside converting activity isolated from sediment.</title>
        <authorList>
            <person name="Kim J.K."/>
            <person name="Choi T.E."/>
            <person name="Liu Q.M."/>
            <person name="Park H.Y."/>
            <person name="Yi T.H."/>
            <person name="Yoon M.H."/>
            <person name="Kim S.C."/>
            <person name="Im W.T."/>
        </authorList>
    </citation>
    <scope>NUCLEOTIDE SEQUENCE [LARGE SCALE GENOMIC DNA]</scope>
    <source>
        <strain evidence="2 3">KHI28</strain>
    </source>
</reference>
<keyword evidence="1" id="KW-0732">Signal</keyword>
<organism evidence="2 3">
    <name type="scientific">Mucilaginibacter ginsenosidivorax</name>
    <dbReference type="NCBI Taxonomy" id="862126"/>
    <lineage>
        <taxon>Bacteria</taxon>
        <taxon>Pseudomonadati</taxon>
        <taxon>Bacteroidota</taxon>
        <taxon>Sphingobacteriia</taxon>
        <taxon>Sphingobacteriales</taxon>
        <taxon>Sphingobacteriaceae</taxon>
        <taxon>Mucilaginibacter</taxon>
    </lineage>
</organism>
<protein>
    <submittedName>
        <fullName evidence="2">Uncharacterized protein</fullName>
    </submittedName>
</protein>
<dbReference type="EMBL" id="CP042437">
    <property type="protein sequence ID" value="QEC79215.1"/>
    <property type="molecule type" value="Genomic_DNA"/>
</dbReference>
<sequence length="118" mass="13628">MFNSLYRFTALIFLLFSGLSASARGGLYHASHKDDKKTSVSATTNHHSPYNYDYSLNNVPVQIINLQQHRGSHSLPFLYTSPNFYTINVKYLNFICGRGTSELSRFRKLILFPFHAFW</sequence>
<accession>A0A5B8W8B0</accession>
<feature type="chain" id="PRO_5023039310" evidence="1">
    <location>
        <begin position="24"/>
        <end position="118"/>
    </location>
</feature>
<keyword evidence="3" id="KW-1185">Reference proteome</keyword>
<evidence type="ECO:0000313" key="3">
    <source>
        <dbReference type="Proteomes" id="UP000321362"/>
    </source>
</evidence>
<evidence type="ECO:0000256" key="1">
    <source>
        <dbReference type="SAM" id="SignalP"/>
    </source>
</evidence>
<dbReference type="KEGG" id="mgk:FSB76_25905"/>
<name>A0A5B8W8B0_9SPHI</name>
<gene>
    <name evidence="2" type="ORF">FSB76_25905</name>
</gene>
<proteinExistence type="predicted"/>